<gene>
    <name evidence="2" type="ORF">ACFSKU_08775</name>
</gene>
<dbReference type="InterPro" id="IPR031709">
    <property type="entry name" value="PutAbiC"/>
</dbReference>
<sequence length="350" mass="40186">MNNKNLNADWFSILGFLVIFILVPSVCILAVFALTEPFGPRDWINYNAGQIGDTIGGITGPIINFVAGVLVYLSFKAQIKANKEQATQFKRETDDNTFFNMIALHNKKVDSVTYSTASGEKVESFSAFKNYTTEYNKLLEEEFRMMARREISHNWANLSYQAYDIIWQPYALLYHKPVHFTGSQSQVDELKALYGSSDDTWELTKGLLGNPIDTPPEVNSSLQKVGYLLFEKMSSTQRLKAIQEVHSKFYHDHGHHLGHYFRNIHYTLEIIDGSEQPQKYAKIFRAQLSRYELALMYYNALSSMSSKEHVQLLIIYDIFNGLYPSDLAHHPSQEVVKEDLLCRLKSPERP</sequence>
<name>A0ABW4WZ68_9BACT</name>
<evidence type="ECO:0000313" key="3">
    <source>
        <dbReference type="Proteomes" id="UP001597369"/>
    </source>
</evidence>
<evidence type="ECO:0000256" key="1">
    <source>
        <dbReference type="SAM" id="Phobius"/>
    </source>
</evidence>
<protein>
    <submittedName>
        <fullName evidence="2">Phage abortive infection protein</fullName>
    </submittedName>
</protein>
<keyword evidence="3" id="KW-1185">Reference proteome</keyword>
<dbReference type="EMBL" id="JBHUHV010000026">
    <property type="protein sequence ID" value="MFD2066975.1"/>
    <property type="molecule type" value="Genomic_DNA"/>
</dbReference>
<proteinExistence type="predicted"/>
<evidence type="ECO:0000313" key="2">
    <source>
        <dbReference type="EMBL" id="MFD2066975.1"/>
    </source>
</evidence>
<keyword evidence="1" id="KW-1133">Transmembrane helix</keyword>
<keyword evidence="1" id="KW-0472">Membrane</keyword>
<dbReference type="RefSeq" id="WP_229962940.1">
    <property type="nucleotide sequence ID" value="NZ_JAJJWI010000039.1"/>
</dbReference>
<keyword evidence="1" id="KW-0812">Transmembrane</keyword>
<accession>A0ABW4WZ68</accession>
<feature type="transmembrane region" description="Helical" evidence="1">
    <location>
        <begin position="12"/>
        <end position="34"/>
    </location>
</feature>
<comment type="caution">
    <text evidence="2">The sequence shown here is derived from an EMBL/GenBank/DDBJ whole genome shotgun (WGS) entry which is preliminary data.</text>
</comment>
<dbReference type="Pfam" id="PF16872">
    <property type="entry name" value="putAbiC"/>
    <property type="match status" value="1"/>
</dbReference>
<reference evidence="3" key="1">
    <citation type="journal article" date="2019" name="Int. J. Syst. Evol. Microbiol.">
        <title>The Global Catalogue of Microorganisms (GCM) 10K type strain sequencing project: providing services to taxonomists for standard genome sequencing and annotation.</title>
        <authorList>
            <consortium name="The Broad Institute Genomics Platform"/>
            <consortium name="The Broad Institute Genome Sequencing Center for Infectious Disease"/>
            <person name="Wu L."/>
            <person name="Ma J."/>
        </authorList>
    </citation>
    <scope>NUCLEOTIDE SEQUENCE [LARGE SCALE GENOMIC DNA]</scope>
    <source>
        <strain evidence="3">JCM 16545</strain>
    </source>
</reference>
<dbReference type="Proteomes" id="UP001597369">
    <property type="component" value="Unassembled WGS sequence"/>
</dbReference>
<organism evidence="2 3">
    <name type="scientific">Pontibacter silvestris</name>
    <dbReference type="NCBI Taxonomy" id="2305183"/>
    <lineage>
        <taxon>Bacteria</taxon>
        <taxon>Pseudomonadati</taxon>
        <taxon>Bacteroidota</taxon>
        <taxon>Cytophagia</taxon>
        <taxon>Cytophagales</taxon>
        <taxon>Hymenobacteraceae</taxon>
        <taxon>Pontibacter</taxon>
    </lineage>
</organism>
<feature type="transmembrane region" description="Helical" evidence="1">
    <location>
        <begin position="54"/>
        <end position="75"/>
    </location>
</feature>